<dbReference type="SUPFAM" id="SSF52833">
    <property type="entry name" value="Thioredoxin-like"/>
    <property type="match status" value="1"/>
</dbReference>
<dbReference type="InterPro" id="IPR011893">
    <property type="entry name" value="Selenoprotein_Rdx-typ"/>
</dbReference>
<keyword evidence="1" id="KW-0676">Redox-active center</keyword>
<dbReference type="NCBIfam" id="TIGR02174">
    <property type="entry name" value="CXXU_selWTH"/>
    <property type="match status" value="1"/>
</dbReference>
<proteinExistence type="predicted"/>
<name>A0A8T0DNE7_9TREM</name>
<dbReference type="InterPro" id="IPR036249">
    <property type="entry name" value="Thioredoxin-like_sf"/>
</dbReference>
<sequence>MSVVQVHIEHWLLKVPFPLLQSKPNRVDPTRFLVSASFEITVNDVLVFSKLVNGNFPNEQAVIEQIRNASRGQQPISIT</sequence>
<evidence type="ECO:0000256" key="1">
    <source>
        <dbReference type="ARBA" id="ARBA00023284"/>
    </source>
</evidence>
<reference evidence="2 3" key="1">
    <citation type="submission" date="2019-07" db="EMBL/GenBank/DDBJ databases">
        <title>Annotation for the trematode Paragonimus westermani.</title>
        <authorList>
            <person name="Choi Y.-J."/>
        </authorList>
    </citation>
    <scope>NUCLEOTIDE SEQUENCE [LARGE SCALE GENOMIC DNA]</scope>
    <source>
        <strain evidence="2">180907_Pwestermani</strain>
    </source>
</reference>
<gene>
    <name evidence="2" type="ORF">P879_04011</name>
</gene>
<accession>A0A8T0DNE7</accession>
<evidence type="ECO:0000313" key="2">
    <source>
        <dbReference type="EMBL" id="KAF8569449.1"/>
    </source>
</evidence>
<keyword evidence="3" id="KW-1185">Reference proteome</keyword>
<dbReference type="AlphaFoldDB" id="A0A8T0DNE7"/>
<dbReference type="Gene3D" id="3.40.30.10">
    <property type="entry name" value="Glutaredoxin"/>
    <property type="match status" value="1"/>
</dbReference>
<dbReference type="OrthoDB" id="6265460at2759"/>
<dbReference type="EMBL" id="JTDF01001852">
    <property type="protein sequence ID" value="KAF8569449.1"/>
    <property type="molecule type" value="Genomic_DNA"/>
</dbReference>
<evidence type="ECO:0000313" key="3">
    <source>
        <dbReference type="Proteomes" id="UP000699462"/>
    </source>
</evidence>
<protein>
    <recommendedName>
        <fullName evidence="4">Selenoprotein W-related protein</fullName>
    </recommendedName>
</protein>
<comment type="caution">
    <text evidence="2">The sequence shown here is derived from an EMBL/GenBank/DDBJ whole genome shotgun (WGS) entry which is preliminary data.</text>
</comment>
<evidence type="ECO:0008006" key="4">
    <source>
        <dbReference type="Google" id="ProtNLM"/>
    </source>
</evidence>
<organism evidence="2 3">
    <name type="scientific">Paragonimus westermani</name>
    <dbReference type="NCBI Taxonomy" id="34504"/>
    <lineage>
        <taxon>Eukaryota</taxon>
        <taxon>Metazoa</taxon>
        <taxon>Spiralia</taxon>
        <taxon>Lophotrochozoa</taxon>
        <taxon>Platyhelminthes</taxon>
        <taxon>Trematoda</taxon>
        <taxon>Digenea</taxon>
        <taxon>Plagiorchiida</taxon>
        <taxon>Troglotremata</taxon>
        <taxon>Troglotrematidae</taxon>
        <taxon>Paragonimus</taxon>
    </lineage>
</organism>
<dbReference type="Proteomes" id="UP000699462">
    <property type="component" value="Unassembled WGS sequence"/>
</dbReference>
<dbReference type="Pfam" id="PF10262">
    <property type="entry name" value="Rdx"/>
    <property type="match status" value="1"/>
</dbReference>